<dbReference type="EMBL" id="JANAKD010000465">
    <property type="protein sequence ID" value="KAJ3493643.1"/>
    <property type="molecule type" value="Genomic_DNA"/>
</dbReference>
<evidence type="ECO:0000313" key="2">
    <source>
        <dbReference type="Proteomes" id="UP001148737"/>
    </source>
</evidence>
<accession>A0ACC1QXF6</accession>
<evidence type="ECO:0000313" key="1">
    <source>
        <dbReference type="EMBL" id="KAJ3493643.1"/>
    </source>
</evidence>
<name>A0ACC1QXF6_9HYPO</name>
<organism evidence="1 2">
    <name type="scientific">Lecanicillium saksenae</name>
    <dbReference type="NCBI Taxonomy" id="468837"/>
    <lineage>
        <taxon>Eukaryota</taxon>
        <taxon>Fungi</taxon>
        <taxon>Dikarya</taxon>
        <taxon>Ascomycota</taxon>
        <taxon>Pezizomycotina</taxon>
        <taxon>Sordariomycetes</taxon>
        <taxon>Hypocreomycetidae</taxon>
        <taxon>Hypocreales</taxon>
        <taxon>Cordycipitaceae</taxon>
        <taxon>Lecanicillium</taxon>
    </lineage>
</organism>
<protein>
    <submittedName>
        <fullName evidence="1">Uncharacterized protein</fullName>
    </submittedName>
</protein>
<gene>
    <name evidence="1" type="ORF">NLG97_g4605</name>
</gene>
<sequence length="333" mass="36308">MQAWRHNPPGGSDRLKMVETDIPQIDDEEILVKVHAAGVIWMELHWDLYKNEDGTYKTPIPGEDFSGVVVQVGSKVPKECGLQVGTEIMAFVTKAFSSKRSTDGGMAGYTKAHFSLMVPKPRSLSFVEAASVPLSALTAWQALFDHAKLKKGQTLLVAGGAGPAAIWAIQMGKMAGARVIATASSERSFELFKVLGVDQSLNYKNVKLESIVEDVDVVFNAVGDETTQQAVKILSKDGTIVNIVDMTVGDLSQQSVRDKFRQAHFRKENGRTVAFFIVDMKAEQLAKIGGLIDEGKLKVIIDSVFEYKDAVKAFQRGETGHAHGKIVLKGLDT</sequence>
<keyword evidence="2" id="KW-1185">Reference proteome</keyword>
<comment type="caution">
    <text evidence="1">The sequence shown here is derived from an EMBL/GenBank/DDBJ whole genome shotgun (WGS) entry which is preliminary data.</text>
</comment>
<proteinExistence type="predicted"/>
<reference evidence="1" key="1">
    <citation type="submission" date="2022-07" db="EMBL/GenBank/DDBJ databases">
        <title>Genome Sequence of Lecanicillium saksenae.</title>
        <authorList>
            <person name="Buettner E."/>
        </authorList>
    </citation>
    <scope>NUCLEOTIDE SEQUENCE</scope>
    <source>
        <strain evidence="1">VT-O1</strain>
    </source>
</reference>
<dbReference type="Proteomes" id="UP001148737">
    <property type="component" value="Unassembled WGS sequence"/>
</dbReference>